<name>A0A016SB08_9BILA</name>
<feature type="compositionally biased region" description="Basic and acidic residues" evidence="2">
    <location>
        <begin position="193"/>
        <end position="208"/>
    </location>
</feature>
<evidence type="ECO:0000256" key="2">
    <source>
        <dbReference type="SAM" id="MobiDB-lite"/>
    </source>
</evidence>
<keyword evidence="4" id="KW-1185">Reference proteome</keyword>
<dbReference type="AlphaFoldDB" id="A0A016SB08"/>
<dbReference type="Proteomes" id="UP000024635">
    <property type="component" value="Unassembled WGS sequence"/>
</dbReference>
<keyword evidence="1" id="KW-0175">Coiled coil</keyword>
<reference evidence="4" key="1">
    <citation type="journal article" date="2015" name="Nat. Genet.">
        <title>The genome and transcriptome of the zoonotic hookworm Ancylostoma ceylanicum identify infection-specific gene families.</title>
        <authorList>
            <person name="Schwarz E.M."/>
            <person name="Hu Y."/>
            <person name="Antoshechkin I."/>
            <person name="Miller M.M."/>
            <person name="Sternberg P.W."/>
            <person name="Aroian R.V."/>
        </authorList>
    </citation>
    <scope>NUCLEOTIDE SEQUENCE</scope>
    <source>
        <strain evidence="4">HY135</strain>
    </source>
</reference>
<gene>
    <name evidence="3" type="primary">Acey_s0260.g514</name>
    <name evidence="3" type="synonym">Acey-C03H5.3</name>
    <name evidence="3" type="ORF">Y032_0260g514</name>
</gene>
<dbReference type="OrthoDB" id="5872501at2759"/>
<organism evidence="3 4">
    <name type="scientific">Ancylostoma ceylanicum</name>
    <dbReference type="NCBI Taxonomy" id="53326"/>
    <lineage>
        <taxon>Eukaryota</taxon>
        <taxon>Metazoa</taxon>
        <taxon>Ecdysozoa</taxon>
        <taxon>Nematoda</taxon>
        <taxon>Chromadorea</taxon>
        <taxon>Rhabditida</taxon>
        <taxon>Rhabditina</taxon>
        <taxon>Rhabditomorpha</taxon>
        <taxon>Strongyloidea</taxon>
        <taxon>Ancylostomatidae</taxon>
        <taxon>Ancylostomatinae</taxon>
        <taxon>Ancylostoma</taxon>
    </lineage>
</organism>
<evidence type="ECO:0000256" key="1">
    <source>
        <dbReference type="SAM" id="Coils"/>
    </source>
</evidence>
<evidence type="ECO:0000313" key="4">
    <source>
        <dbReference type="Proteomes" id="UP000024635"/>
    </source>
</evidence>
<proteinExistence type="predicted"/>
<sequence length="304" mass="33720">MAVKTESLKAALNAFGRSGKQAKQNINSIVQLVGSVSGPATKSLGDVLERSAATLEELNTLSDSVKAETNVIRENLQSIESQLSHLEKLWPSIDRAVEFVAQKKQQLSELERLCTSVERQLAERLSTRSGKYDRAEVSRIEKGSPAVLEADPDRMSGDVSDSEAPVEISSKMVPDIPLLHDPEPELSLFEQLQERKREQEESRQDRAQAKKRRRIKKVDAGQFIVKAKKAEFKVLTLNEGLKKSLEPTVNFREQLLRARTDGKREKVMHAAPGCITEITVSIMGNSCDVIPFTLGARGARVNYG</sequence>
<feature type="region of interest" description="Disordered" evidence="2">
    <location>
        <begin position="143"/>
        <end position="165"/>
    </location>
</feature>
<feature type="region of interest" description="Disordered" evidence="2">
    <location>
        <begin position="193"/>
        <end position="212"/>
    </location>
</feature>
<accession>A0A016SB08</accession>
<dbReference type="EMBL" id="JARK01001596">
    <property type="protein sequence ID" value="EYB87561.1"/>
    <property type="molecule type" value="Genomic_DNA"/>
</dbReference>
<feature type="coiled-coil region" evidence="1">
    <location>
        <begin position="93"/>
        <end position="120"/>
    </location>
</feature>
<evidence type="ECO:0000313" key="3">
    <source>
        <dbReference type="EMBL" id="EYB87561.1"/>
    </source>
</evidence>
<comment type="caution">
    <text evidence="3">The sequence shown here is derived from an EMBL/GenBank/DDBJ whole genome shotgun (WGS) entry which is preliminary data.</text>
</comment>
<protein>
    <submittedName>
        <fullName evidence="3">Uncharacterized protein</fullName>
    </submittedName>
</protein>